<keyword evidence="9 15" id="KW-0408">Iron</keyword>
<evidence type="ECO:0000259" key="18">
    <source>
        <dbReference type="PROSITE" id="PS51387"/>
    </source>
</evidence>
<evidence type="ECO:0000256" key="3">
    <source>
        <dbReference type="ARBA" id="ARBA00022505"/>
    </source>
</evidence>
<feature type="binding site" evidence="15">
    <location>
        <position position="132"/>
    </location>
    <ligand>
        <name>[2Fe-2S] cluster</name>
        <dbReference type="ChEBI" id="CHEBI:190135"/>
        <label>1</label>
    </ligand>
</feature>
<comment type="caution">
    <text evidence="19">The sequence shown here is derived from an EMBL/GenBank/DDBJ whole genome shotgun (WGS) entry which is preliminary data.</text>
</comment>
<name>A0A2P6N9W6_9EUKA</name>
<proteinExistence type="inferred from homology"/>
<feature type="binding site" evidence="15">
    <location>
        <position position="140"/>
    </location>
    <ligand>
        <name>[2Fe-2S] cluster</name>
        <dbReference type="ChEBI" id="CHEBI:190135"/>
        <label>1</label>
    </ligand>
</feature>
<keyword evidence="10 15" id="KW-0411">Iron-sulfur</keyword>
<dbReference type="PROSITE" id="PS51387">
    <property type="entry name" value="FAD_PCMH"/>
    <property type="match status" value="1"/>
</dbReference>
<reference evidence="19 20" key="1">
    <citation type="journal article" date="2018" name="Genome Biol. Evol.">
        <title>Multiple Roots of Fruiting Body Formation in Amoebozoa.</title>
        <authorList>
            <person name="Hillmann F."/>
            <person name="Forbes G."/>
            <person name="Novohradska S."/>
            <person name="Ferling I."/>
            <person name="Riege K."/>
            <person name="Groth M."/>
            <person name="Westermann M."/>
            <person name="Marz M."/>
            <person name="Spaller T."/>
            <person name="Winckler T."/>
            <person name="Schaap P."/>
            <person name="Glockner G."/>
        </authorList>
    </citation>
    <scope>NUCLEOTIDE SEQUENCE [LARGE SCALE GENOMIC DNA]</scope>
    <source>
        <strain evidence="19 20">Jena</strain>
    </source>
</reference>
<keyword evidence="6 15" id="KW-0479">Metal-binding</keyword>
<dbReference type="Proteomes" id="UP000241769">
    <property type="component" value="Unassembled WGS sequence"/>
</dbReference>
<dbReference type="GO" id="GO:0051537">
    <property type="term" value="F:2 iron, 2 sulfur cluster binding"/>
    <property type="evidence" value="ECO:0007669"/>
    <property type="project" value="UniProtKB-KW"/>
</dbReference>
<evidence type="ECO:0000256" key="13">
    <source>
        <dbReference type="PIRSR" id="PIRSR000127-1"/>
    </source>
</evidence>
<dbReference type="SUPFAM" id="SSF55447">
    <property type="entry name" value="CO dehydrogenase flavoprotein C-terminal domain-like"/>
    <property type="match status" value="1"/>
</dbReference>
<dbReference type="SUPFAM" id="SSF54292">
    <property type="entry name" value="2Fe-2S ferredoxin-like"/>
    <property type="match status" value="1"/>
</dbReference>
<dbReference type="InterPro" id="IPR012675">
    <property type="entry name" value="Beta-grasp_dom_sf"/>
</dbReference>
<evidence type="ECO:0000256" key="12">
    <source>
        <dbReference type="ARBA" id="ARBA00034078"/>
    </source>
</evidence>
<dbReference type="InterPro" id="IPR036856">
    <property type="entry name" value="Ald_Oxase/Xan_DH_a/b_sf"/>
</dbReference>
<dbReference type="SUPFAM" id="SSF56003">
    <property type="entry name" value="Molybdenum cofactor-binding domain"/>
    <property type="match status" value="1"/>
</dbReference>
<dbReference type="Pfam" id="PF01315">
    <property type="entry name" value="Ald_Xan_dh_C"/>
    <property type="match status" value="1"/>
</dbReference>
<dbReference type="PROSITE" id="PS50020">
    <property type="entry name" value="WW_DOMAIN_2"/>
    <property type="match status" value="1"/>
</dbReference>
<comment type="cofactor">
    <cofactor evidence="1 14">
        <name>FAD</name>
        <dbReference type="ChEBI" id="CHEBI:57692"/>
    </cofactor>
</comment>
<evidence type="ECO:0000256" key="7">
    <source>
        <dbReference type="ARBA" id="ARBA00022827"/>
    </source>
</evidence>
<dbReference type="PROSITE" id="PS00197">
    <property type="entry name" value="2FE2S_FER_1"/>
    <property type="match status" value="1"/>
</dbReference>
<dbReference type="Pfam" id="PF02738">
    <property type="entry name" value="MoCoBD_1"/>
    <property type="match status" value="1"/>
</dbReference>
<dbReference type="InterPro" id="IPR036683">
    <property type="entry name" value="CO_DH_flav_C_dom_sf"/>
</dbReference>
<keyword evidence="3 15" id="KW-0500">Molybdenum</keyword>
<evidence type="ECO:0000313" key="19">
    <source>
        <dbReference type="EMBL" id="PRP80730.1"/>
    </source>
</evidence>
<dbReference type="Pfam" id="PF01799">
    <property type="entry name" value="Fer2_2"/>
    <property type="match status" value="1"/>
</dbReference>
<evidence type="ECO:0000256" key="2">
    <source>
        <dbReference type="ARBA" id="ARBA00006849"/>
    </source>
</evidence>
<dbReference type="InterPro" id="IPR001041">
    <property type="entry name" value="2Fe-2S_ferredoxin-type"/>
</dbReference>
<feature type="binding site" evidence="15">
    <location>
        <position position="162"/>
    </location>
    <ligand>
        <name>[2Fe-2S] cluster</name>
        <dbReference type="ChEBI" id="CHEBI:190135"/>
        <label>1</label>
    </ligand>
</feature>
<feature type="binding site" evidence="15">
    <location>
        <position position="974"/>
    </location>
    <ligand>
        <name>Mo-molybdopterin</name>
        <dbReference type="ChEBI" id="CHEBI:71302"/>
    </ligand>
    <ligandPart>
        <name>Mo</name>
        <dbReference type="ChEBI" id="CHEBI:28685"/>
    </ligandPart>
</feature>
<evidence type="ECO:0000256" key="5">
    <source>
        <dbReference type="ARBA" id="ARBA00022714"/>
    </source>
</evidence>
<keyword evidence="11" id="KW-0520">NAD</keyword>
<dbReference type="InterPro" id="IPR036020">
    <property type="entry name" value="WW_dom_sf"/>
</dbReference>
<dbReference type="FunFam" id="3.10.20.30:FF:000012">
    <property type="entry name" value="Xanthine dehydrogenase/oxidase"/>
    <property type="match status" value="1"/>
</dbReference>
<comment type="cofactor">
    <cofactor evidence="12">
        <name>[2Fe-2S] cluster</name>
        <dbReference type="ChEBI" id="CHEBI:190135"/>
    </cofactor>
</comment>
<accession>A0A2P6N9W6</accession>
<evidence type="ECO:0000256" key="14">
    <source>
        <dbReference type="PIRSR" id="PIRSR000127-2"/>
    </source>
</evidence>
<dbReference type="InterPro" id="IPR036010">
    <property type="entry name" value="2Fe-2S_ferredoxin-like_sf"/>
</dbReference>
<dbReference type="InterPro" id="IPR016208">
    <property type="entry name" value="Ald_Oxase/xanthine_DH-like"/>
</dbReference>
<evidence type="ECO:0000256" key="8">
    <source>
        <dbReference type="ARBA" id="ARBA00023002"/>
    </source>
</evidence>
<comment type="cofactor">
    <cofactor evidence="15">
        <name>Mo-molybdopterin</name>
        <dbReference type="ChEBI" id="CHEBI:71302"/>
    </cofactor>
    <text evidence="15">Binds 1 Mo-molybdopterin (Mo-MPT) cofactor per subunit.</text>
</comment>
<evidence type="ECO:0000256" key="15">
    <source>
        <dbReference type="PIRSR" id="PIRSR000127-3"/>
    </source>
</evidence>
<comment type="cofactor">
    <cofactor evidence="15">
        <name>[2Fe-2S] cluster</name>
        <dbReference type="ChEBI" id="CHEBI:190135"/>
    </cofactor>
    <text evidence="15">Binds 2 [2Fe-2S] clusters.</text>
</comment>
<dbReference type="SMART" id="SM01008">
    <property type="entry name" value="Ald_Xan_dh_C"/>
    <property type="match status" value="1"/>
</dbReference>
<dbReference type="InterPro" id="IPR016167">
    <property type="entry name" value="FAD-bd_PCMH_sub1"/>
</dbReference>
<dbReference type="InterPro" id="IPR000674">
    <property type="entry name" value="Ald_Oxase/Xan_DH_a/b"/>
</dbReference>
<evidence type="ECO:0000313" key="20">
    <source>
        <dbReference type="Proteomes" id="UP000241769"/>
    </source>
</evidence>
<dbReference type="InterPro" id="IPR008274">
    <property type="entry name" value="AldOxase/xan_DH_MoCoBD1"/>
</dbReference>
<dbReference type="Gene3D" id="3.10.20.30">
    <property type="match status" value="1"/>
</dbReference>
<evidence type="ECO:0000256" key="11">
    <source>
        <dbReference type="ARBA" id="ARBA00023027"/>
    </source>
</evidence>
<dbReference type="Gene3D" id="3.30.365.10">
    <property type="entry name" value="Aldehyde oxidase/xanthine dehydrogenase, molybdopterin binding domain"/>
    <property type="match status" value="4"/>
</dbReference>
<evidence type="ECO:0000256" key="10">
    <source>
        <dbReference type="ARBA" id="ARBA00023014"/>
    </source>
</evidence>
<organism evidence="19 20">
    <name type="scientific">Planoprotostelium fungivorum</name>
    <dbReference type="NCBI Taxonomy" id="1890364"/>
    <lineage>
        <taxon>Eukaryota</taxon>
        <taxon>Amoebozoa</taxon>
        <taxon>Evosea</taxon>
        <taxon>Variosea</taxon>
        <taxon>Cavosteliida</taxon>
        <taxon>Cavosteliaceae</taxon>
        <taxon>Planoprotostelium</taxon>
    </lineage>
</organism>
<feature type="domain" description="FAD-binding PCMH-type" evidence="18">
    <location>
        <begin position="305"/>
        <end position="489"/>
    </location>
</feature>
<dbReference type="GO" id="GO:0005506">
    <property type="term" value="F:iron ion binding"/>
    <property type="evidence" value="ECO:0007669"/>
    <property type="project" value="InterPro"/>
</dbReference>
<dbReference type="GO" id="GO:0016491">
    <property type="term" value="F:oxidoreductase activity"/>
    <property type="evidence" value="ECO:0007669"/>
    <property type="project" value="UniProtKB-KW"/>
</dbReference>
<dbReference type="FunFam" id="3.30.365.10:FF:000001">
    <property type="entry name" value="Xanthine dehydrogenase oxidase"/>
    <property type="match status" value="1"/>
</dbReference>
<feature type="binding site" evidence="15">
    <location>
        <position position="1138"/>
    </location>
    <ligand>
        <name>Mo-molybdopterin</name>
        <dbReference type="ChEBI" id="CHEBI:71302"/>
    </ligand>
    <ligandPart>
        <name>Mo</name>
        <dbReference type="ChEBI" id="CHEBI:28685"/>
    </ligandPart>
</feature>
<dbReference type="SMART" id="SM01092">
    <property type="entry name" value="CO_deh_flav_C"/>
    <property type="match status" value="1"/>
</dbReference>
<feature type="binding site" evidence="15">
    <location>
        <position position="202"/>
    </location>
    <ligand>
        <name>[2Fe-2S] cluster</name>
        <dbReference type="ChEBI" id="CHEBI:190135"/>
        <label>2</label>
    </ligand>
</feature>
<dbReference type="PANTHER" id="PTHR11908">
    <property type="entry name" value="XANTHINE DEHYDROGENASE"/>
    <property type="match status" value="1"/>
</dbReference>
<evidence type="ECO:0000256" key="4">
    <source>
        <dbReference type="ARBA" id="ARBA00022630"/>
    </source>
</evidence>
<sequence>MKKSSPVQLPPNWDFAFDQNGRIYYIDHVNKRTTYDAPQFVVPQSKTCPKAGACPTASTFATKEQCMSQCTHHAKSSHVSSIPMSSLSVRGNSNQVKFTINGQPHTLTQPDPYTTLNEYIRSVGLTGTKKSCGEGGCGVCTVVVRKKDASTGQTVTASINSCLKPVCTLNGYDVLTTEGLGDKRKGHHDIQKKMAEYNASQCGHCTPGWVMNMYSLLENNQTPTKQQVEDYFDGNLCRCTGYRSILNALESFASDHERPQLTPERMAFSQGVKDIEEITPCGGNKYVHTSHMRCDAMTVSHAVNTSGGGTDYIEATSLQQVMGLLKQYNATKRDYRLVVGNTSTGIFKNERPSVMLDISRLPELAQISERTDSFVFGSTVTITKVLETLEKFGESNAPSHQKEGMKHVTAHLRLIAGSQVRNAGSWAGNMMLAHSRKFPSDLFCVMMGLNAKVTVVTGESEQTIDLPTFMSKDMTGCLLKQLAVPKLNENEQFRSYKQALRHENSHALVNAAFRVKVENSVVSSVSIAYGGVLERTSRASATENYLIGKNMTDPSVVSGAVEVLKREMVPIPTDNHVEQYRASLVLAFFYKFALSLQPSLPSSLNSAVDPFVRPVSTGASTFQPHPDNYPIGEPQTKFDAVLQASGEAKYTDDYPVPANTLYAAIVVSTCASGRLDTVDPSPALAHPGVVRFFSAKDIPAERNYCGPSELKDEEVFATGEILYVGQPIGVVIADSQRHADEAALLVSVTYKDVKTPIMSLDDAIQKNSFQNSGQPPVKFGDVDGALATAAKTFTGSVSCGAQIHFHLEPHAVVCTPDEDGRMKLFGSLQWAKATQKIVATVLDKPLKDVEVSVRRLGGSYGSKISRQIQSFCAVAFASDQLNLPVKMYMNFNTTLETSGRRHPFRADYKVGVDNNNRITALKLQLYADGGSKIGDGSGILWLAQNCVDNCYFIPNVEYAGKIAFTNNPPSTSMRGPGWVPAVYIGEAVMEEIAARLNEDREKFRQKHFYTKGQKTPYNQVLKYWSMDTMWSQILDSSDYSKRQTSIVDYNANNRWTKRGISLSPCKFGLGISKNPQAALIDVMQDATIVISHSGIEMGQGINTKVTQAAAYALKVHVDTIRIVDSGTLTTPNCEATGGSTTSELCVQAVLDGCKTLNQRLQPIMNLMEGPRDWKKLVDKAMSAGIDLQAKGWVYINGDSLGPWSYNSYAVAATEVQLDVLTGNFHVLRTDILYDCGFSLNPTIDIGQVEGAYVQGLGYHTTEKVLYNDRGQLVSNGTWEYKIPSHRDIPIDLRVSLMKDAPNPAGILSSKASGEPPLALGCGVIFALRNAIQAARLDIGVNDFFTLQSPASVDQVQTLCRLDSSQFKPTLKTVGIGAEQISSMAAFHLVSVEHSTIGGQAMLVTALTQPVDKIVRLGEVHVFGTVVSKMPEFGFSLGRHAYSGNDFDDVAVVQDAQTWDLSSYLSTFCCAA</sequence>
<dbReference type="SMART" id="SM00456">
    <property type="entry name" value="WW"/>
    <property type="match status" value="1"/>
</dbReference>
<feature type="binding site" evidence="14">
    <location>
        <position position="497"/>
    </location>
    <ligand>
        <name>FAD</name>
        <dbReference type="ChEBI" id="CHEBI:57692"/>
    </ligand>
</feature>
<dbReference type="Pfam" id="PF03450">
    <property type="entry name" value="CO_deh_flav_C"/>
    <property type="match status" value="1"/>
</dbReference>
<feature type="active site" description="Proton acceptor" evidence="13">
    <location>
        <position position="1314"/>
    </location>
</feature>
<evidence type="ECO:0000259" key="17">
    <source>
        <dbReference type="PROSITE" id="PS51085"/>
    </source>
</evidence>
<feature type="binding site" evidence="15">
    <location>
        <position position="137"/>
    </location>
    <ligand>
        <name>[2Fe-2S] cluster</name>
        <dbReference type="ChEBI" id="CHEBI:190135"/>
        <label>1</label>
    </ligand>
</feature>
<feature type="domain" description="2Fe-2S ferredoxin-type" evidence="17">
    <location>
        <begin position="94"/>
        <end position="180"/>
    </location>
</feature>
<protein>
    <submittedName>
        <fullName evidence="19">Uncharacterized protein</fullName>
    </submittedName>
</protein>
<dbReference type="CDD" id="cd00201">
    <property type="entry name" value="WW"/>
    <property type="match status" value="1"/>
</dbReference>
<keyword evidence="7 14" id="KW-0274">FAD</keyword>
<dbReference type="InterPro" id="IPR002346">
    <property type="entry name" value="Mopterin_DH_FAD-bd"/>
</dbReference>
<evidence type="ECO:0000256" key="9">
    <source>
        <dbReference type="ARBA" id="ARBA00023004"/>
    </source>
</evidence>
<dbReference type="InterPro" id="IPR016166">
    <property type="entry name" value="FAD-bd_PCMH"/>
</dbReference>
<dbReference type="PROSITE" id="PS51085">
    <property type="entry name" value="2FE2S_FER_2"/>
    <property type="match status" value="1"/>
</dbReference>
<dbReference type="InterPro" id="IPR036884">
    <property type="entry name" value="2Fe-2S-bd_dom_sf"/>
</dbReference>
<dbReference type="SUPFAM" id="SSF51045">
    <property type="entry name" value="WW domain"/>
    <property type="match status" value="1"/>
</dbReference>
<dbReference type="OrthoDB" id="8300278at2759"/>
<dbReference type="InterPro" id="IPR001202">
    <property type="entry name" value="WW_dom"/>
</dbReference>
<gene>
    <name evidence="19" type="ORF">PROFUN_11470</name>
</gene>
<feature type="binding site" evidence="15">
    <location>
        <position position="829"/>
    </location>
    <ligand>
        <name>Mo-molybdopterin</name>
        <dbReference type="ChEBI" id="CHEBI:71302"/>
    </ligand>
    <ligandPart>
        <name>Mo</name>
        <dbReference type="ChEBI" id="CHEBI:28685"/>
    </ligandPart>
</feature>
<dbReference type="Pfam" id="PF00397">
    <property type="entry name" value="WW"/>
    <property type="match status" value="1"/>
</dbReference>
<feature type="binding site" evidence="15">
    <location>
        <position position="205"/>
    </location>
    <ligand>
        <name>[2Fe-2S] cluster</name>
        <dbReference type="ChEBI" id="CHEBI:190135"/>
        <label>2</label>
    </ligand>
</feature>
<dbReference type="Gene3D" id="2.20.70.10">
    <property type="match status" value="1"/>
</dbReference>
<feature type="binding site" evidence="14">
    <location>
        <begin position="425"/>
        <end position="429"/>
    </location>
    <ligand>
        <name>FAD</name>
        <dbReference type="ChEBI" id="CHEBI:57692"/>
    </ligand>
</feature>
<dbReference type="FunFam" id="3.30.365.10:FF:000002">
    <property type="entry name" value="Xanthine dehydrogenase oxidase"/>
    <property type="match status" value="1"/>
</dbReference>
<dbReference type="CDD" id="cd00207">
    <property type="entry name" value="fer2"/>
    <property type="match status" value="1"/>
</dbReference>
<dbReference type="SUPFAM" id="SSF47741">
    <property type="entry name" value="CO dehydrogenase ISP C-domain like"/>
    <property type="match status" value="1"/>
</dbReference>
<keyword evidence="4" id="KW-0285">Flavoprotein</keyword>
<keyword evidence="8" id="KW-0560">Oxidoreductase</keyword>
<dbReference type="InterPro" id="IPR046867">
    <property type="entry name" value="AldOxase/xan_DH_MoCoBD2"/>
</dbReference>
<feature type="binding site" evidence="15">
    <location>
        <position position="237"/>
    </location>
    <ligand>
        <name>[2Fe-2S] cluster</name>
        <dbReference type="ChEBI" id="CHEBI:190135"/>
        <label>2</label>
    </ligand>
</feature>
<evidence type="ECO:0000256" key="1">
    <source>
        <dbReference type="ARBA" id="ARBA00001974"/>
    </source>
</evidence>
<keyword evidence="5 15" id="KW-0001">2Fe-2S</keyword>
<dbReference type="PIRSF" id="PIRSF000127">
    <property type="entry name" value="Xanthine_DH"/>
    <property type="match status" value="1"/>
</dbReference>
<dbReference type="InterPro" id="IPR005107">
    <property type="entry name" value="CO_DH_flav_C"/>
</dbReference>
<dbReference type="Pfam" id="PF00941">
    <property type="entry name" value="FAD_binding_5"/>
    <property type="match status" value="1"/>
</dbReference>
<dbReference type="InterPro" id="IPR016169">
    <property type="entry name" value="FAD-bd_PCMH_sub2"/>
</dbReference>
<evidence type="ECO:0000259" key="16">
    <source>
        <dbReference type="PROSITE" id="PS50020"/>
    </source>
</evidence>
<evidence type="ECO:0000256" key="6">
    <source>
        <dbReference type="ARBA" id="ARBA00022723"/>
    </source>
</evidence>
<keyword evidence="20" id="KW-1185">Reference proteome</keyword>
<dbReference type="SUPFAM" id="SSF56176">
    <property type="entry name" value="FAD-binding/transporter-associated domain-like"/>
    <property type="match status" value="1"/>
</dbReference>
<dbReference type="InterPro" id="IPR037165">
    <property type="entry name" value="AldOxase/xan_DH_Mopterin-bd_sf"/>
</dbReference>
<dbReference type="InterPro" id="IPR006058">
    <property type="entry name" value="2Fe2S_fd_BS"/>
</dbReference>
<feature type="binding site" evidence="15">
    <location>
        <position position="239"/>
    </location>
    <ligand>
        <name>[2Fe-2S] cluster</name>
        <dbReference type="ChEBI" id="CHEBI:190135"/>
        <label>2</label>
    </ligand>
</feature>
<dbReference type="InterPro" id="IPR036318">
    <property type="entry name" value="FAD-bd_PCMH-like_sf"/>
</dbReference>
<dbReference type="InterPro" id="IPR002888">
    <property type="entry name" value="2Fe-2S-bd"/>
</dbReference>
<dbReference type="EMBL" id="MDYQ01000139">
    <property type="protein sequence ID" value="PRP80730.1"/>
    <property type="molecule type" value="Genomic_DNA"/>
</dbReference>
<dbReference type="Pfam" id="PF00111">
    <property type="entry name" value="Fer2"/>
    <property type="match status" value="1"/>
</dbReference>
<dbReference type="InParanoid" id="A0A2P6N9W6"/>
<dbReference type="GO" id="GO:0071949">
    <property type="term" value="F:FAD binding"/>
    <property type="evidence" value="ECO:0007669"/>
    <property type="project" value="InterPro"/>
</dbReference>
<dbReference type="STRING" id="1890364.A0A2P6N9W6"/>
<dbReference type="Gene3D" id="3.30.390.50">
    <property type="entry name" value="CO dehydrogenase flavoprotein, C-terminal domain"/>
    <property type="match status" value="1"/>
</dbReference>
<dbReference type="SUPFAM" id="SSF54665">
    <property type="entry name" value="CO dehydrogenase molybdoprotein N-domain-like"/>
    <property type="match status" value="1"/>
</dbReference>
<dbReference type="Gene3D" id="3.30.465.10">
    <property type="match status" value="1"/>
</dbReference>
<dbReference type="Gene3D" id="3.30.43.10">
    <property type="entry name" value="Uridine Diphospho-n-acetylenolpyruvylglucosamine Reductase, domain 2"/>
    <property type="match status" value="1"/>
</dbReference>
<dbReference type="PANTHER" id="PTHR11908:SF132">
    <property type="entry name" value="ALDEHYDE OXIDASE 1-RELATED"/>
    <property type="match status" value="1"/>
</dbReference>
<comment type="similarity">
    <text evidence="2">Belongs to the xanthine dehydrogenase family.</text>
</comment>
<feature type="binding site" evidence="14">
    <location>
        <position position="479"/>
    </location>
    <ligand>
        <name>FAD</name>
        <dbReference type="ChEBI" id="CHEBI:57692"/>
    </ligand>
</feature>
<dbReference type="Gene3D" id="3.90.1170.50">
    <property type="entry name" value="Aldehyde oxidase/xanthine dehydrogenase, a/b hammerhead"/>
    <property type="match status" value="1"/>
</dbReference>
<dbReference type="Pfam" id="PF20256">
    <property type="entry name" value="MoCoBD_2"/>
    <property type="match status" value="1"/>
</dbReference>
<feature type="domain" description="WW" evidence="16">
    <location>
        <begin position="7"/>
        <end position="40"/>
    </location>
</feature>
<dbReference type="Gene3D" id="1.10.150.120">
    <property type="entry name" value="[2Fe-2S]-binding domain"/>
    <property type="match status" value="1"/>
</dbReference>